<keyword evidence="1" id="KW-0472">Membrane</keyword>
<feature type="transmembrane region" description="Helical" evidence="1">
    <location>
        <begin position="37"/>
        <end position="62"/>
    </location>
</feature>
<keyword evidence="1" id="KW-0812">Transmembrane</keyword>
<proteinExistence type="predicted"/>
<evidence type="ECO:0000313" key="3">
    <source>
        <dbReference type="EMBL" id="NIR76474.1"/>
    </source>
</evidence>
<evidence type="ECO:0000313" key="4">
    <source>
        <dbReference type="Proteomes" id="UP000702544"/>
    </source>
</evidence>
<dbReference type="EMBL" id="JAACAK010000130">
    <property type="protein sequence ID" value="NIR76474.1"/>
    <property type="molecule type" value="Genomic_DNA"/>
</dbReference>
<dbReference type="InterPro" id="IPR025196">
    <property type="entry name" value="DUF4126"/>
</dbReference>
<evidence type="ECO:0000256" key="1">
    <source>
        <dbReference type="SAM" id="Phobius"/>
    </source>
</evidence>
<feature type="domain" description="DUF4126" evidence="2">
    <location>
        <begin position="8"/>
        <end position="173"/>
    </location>
</feature>
<reference evidence="3 4" key="1">
    <citation type="submission" date="2020-01" db="EMBL/GenBank/DDBJ databases">
        <title>Genomes assembled from Gulf of Kutch pelagic sediment metagenomes.</title>
        <authorList>
            <person name="Chandrashekar M."/>
            <person name="Mahajan M.S."/>
            <person name="Dave K.J."/>
            <person name="Vatsa P."/>
            <person name="Nathani N.M."/>
        </authorList>
    </citation>
    <scope>NUCLEOTIDE SEQUENCE [LARGE SCALE GENOMIC DNA]</scope>
    <source>
        <strain evidence="3">KS3-K002</strain>
    </source>
</reference>
<organism evidence="3 4">
    <name type="scientific">Candidatus Kutchimonas denitrificans</name>
    <dbReference type="NCBI Taxonomy" id="3056748"/>
    <lineage>
        <taxon>Bacteria</taxon>
        <taxon>Pseudomonadati</taxon>
        <taxon>Gemmatimonadota</taxon>
        <taxon>Gemmatimonadia</taxon>
        <taxon>Candidatus Palauibacterales</taxon>
        <taxon>Candidatus Palauibacteraceae</taxon>
        <taxon>Candidatus Kutchimonas</taxon>
    </lineage>
</organism>
<sequence length="337" mass="35244">MNLETGLLLTTFAASAAIGLSLYAALAVPGALAYFGLIVLPAGLSGVARPLVWLTAALLLGVEVAACRFRVSDLAWNVLHTAVRPLGGTLFAAAALAEMPPRLQWWGAAAGALVALLVHVSVLAVRAARRTAGPTPATRGFTGIQIGVAAVLATLAWTAPPFAASTAALLVLAPLPWSPRLWGAAWMAISAVGQAVVRPDRMHRWVNGVGPVSRRTQRLLTAELGDAMDTARSTPATLARLGRRWPYLRGRLVVASRRPPLFAHARGFRSRVIRLEPGPGSVDHGVLLETVEVAARTPYTLCLGPDAPPGPAILAAIEVARDSAVELDRAPGVKKSS</sequence>
<gene>
    <name evidence="3" type="ORF">GWO12_15435</name>
</gene>
<accession>A0AAE4ZAP9</accession>
<evidence type="ECO:0000259" key="2">
    <source>
        <dbReference type="Pfam" id="PF13548"/>
    </source>
</evidence>
<protein>
    <submittedName>
        <fullName evidence="3">DUF4126 domain-containing protein</fullName>
    </submittedName>
</protein>
<keyword evidence="1" id="KW-1133">Transmembrane helix</keyword>
<dbReference type="Pfam" id="PF13548">
    <property type="entry name" value="DUF4126"/>
    <property type="match status" value="1"/>
</dbReference>
<dbReference type="AlphaFoldDB" id="A0AAE4ZAP9"/>
<feature type="transmembrane region" description="Helical" evidence="1">
    <location>
        <begin position="74"/>
        <end position="97"/>
    </location>
</feature>
<name>A0AAE4ZAP9_9BACT</name>
<feature type="transmembrane region" description="Helical" evidence="1">
    <location>
        <begin position="146"/>
        <end position="173"/>
    </location>
</feature>
<feature type="transmembrane region" description="Helical" evidence="1">
    <location>
        <begin position="179"/>
        <end position="197"/>
    </location>
</feature>
<comment type="caution">
    <text evidence="3">The sequence shown here is derived from an EMBL/GenBank/DDBJ whole genome shotgun (WGS) entry which is preliminary data.</text>
</comment>
<feature type="transmembrane region" description="Helical" evidence="1">
    <location>
        <begin position="103"/>
        <end position="125"/>
    </location>
</feature>
<dbReference type="Proteomes" id="UP000702544">
    <property type="component" value="Unassembled WGS sequence"/>
</dbReference>